<dbReference type="PANTHER" id="PTHR11934:SF0">
    <property type="entry name" value="RIBOSE-5-PHOSPHATE ISOMERASE"/>
    <property type="match status" value="1"/>
</dbReference>
<dbReference type="AlphaFoldDB" id="A0A832ZWV5"/>
<dbReference type="NCBIfam" id="TIGR00021">
    <property type="entry name" value="rpiA"/>
    <property type="match status" value="1"/>
</dbReference>
<dbReference type="SUPFAM" id="SSF100950">
    <property type="entry name" value="NagB/RpiA/CoA transferase-like"/>
    <property type="match status" value="1"/>
</dbReference>
<dbReference type="EC" id="5.3.1.6" evidence="3"/>
<keyword evidence="2 4" id="KW-0413">Isomerase</keyword>
<evidence type="ECO:0000313" key="5">
    <source>
        <dbReference type="Proteomes" id="UP000608579"/>
    </source>
</evidence>
<gene>
    <name evidence="4" type="primary">rpiA</name>
    <name evidence="4" type="ORF">EYH45_07215</name>
</gene>
<dbReference type="InterPro" id="IPR037171">
    <property type="entry name" value="NagB/RpiA_transferase-like"/>
</dbReference>
<dbReference type="SUPFAM" id="SSF75445">
    <property type="entry name" value="D-ribose-5-phosphate isomerase (RpiA), lid domain"/>
    <property type="match status" value="1"/>
</dbReference>
<dbReference type="Gene3D" id="3.40.50.1360">
    <property type="match status" value="1"/>
</dbReference>
<dbReference type="NCBIfam" id="NF001924">
    <property type="entry name" value="PRK00702.1"/>
    <property type="match status" value="1"/>
</dbReference>
<comment type="caution">
    <text evidence="4">The sequence shown here is derived from an EMBL/GenBank/DDBJ whole genome shotgun (WGS) entry which is preliminary data.</text>
</comment>
<dbReference type="Gene3D" id="3.30.70.260">
    <property type="match status" value="1"/>
</dbReference>
<dbReference type="PANTHER" id="PTHR11934">
    <property type="entry name" value="RIBOSE-5-PHOSPHATE ISOMERASE"/>
    <property type="match status" value="1"/>
</dbReference>
<sequence>MNVALDRIRDGMVIGLGSGSTVAQFMDELRRFIHSSRVCVKVIPSSYQSYLLALEKGLEVTTLEKYPRPELMIDSLDQTTRSGEVVKGGGGALTREKILCHAAGETVLICDYTKVVERLDIPIPVEVIPFALGYVAEELRKLGGKPNLREGGGKVGPVISDNGNIILDVYFGEIENPDELEYRINMIPGIVENGIFSRCVNEIIVGYPDGRIERITPKT</sequence>
<protein>
    <recommendedName>
        <fullName evidence="3">Ribose 5-phosphate isomerase A</fullName>
        <ecNumber evidence="3">5.3.1.6</ecNumber>
    </recommendedName>
</protein>
<dbReference type="GO" id="GO:0009052">
    <property type="term" value="P:pentose-phosphate shunt, non-oxidative branch"/>
    <property type="evidence" value="ECO:0007669"/>
    <property type="project" value="InterPro"/>
</dbReference>
<dbReference type="FunFam" id="3.30.70.260:FF:000018">
    <property type="entry name" value="Ribose-5-phosphate isomerase A"/>
    <property type="match status" value="1"/>
</dbReference>
<dbReference type="Pfam" id="PF06026">
    <property type="entry name" value="Rib_5-P_isom_A"/>
    <property type="match status" value="1"/>
</dbReference>
<accession>A0A832ZWV5</accession>
<dbReference type="EMBL" id="DQVM01000139">
    <property type="protein sequence ID" value="HIQ30338.1"/>
    <property type="molecule type" value="Genomic_DNA"/>
</dbReference>
<organism evidence="4 5">
    <name type="scientific">Caldiarchaeum subterraneum</name>
    <dbReference type="NCBI Taxonomy" id="311458"/>
    <lineage>
        <taxon>Archaea</taxon>
        <taxon>Nitrososphaerota</taxon>
        <taxon>Candidatus Caldarchaeales</taxon>
        <taxon>Candidatus Caldarchaeaceae</taxon>
        <taxon>Candidatus Caldarchaeum</taxon>
    </lineage>
</organism>
<evidence type="ECO:0000256" key="3">
    <source>
        <dbReference type="NCBIfam" id="TIGR00021"/>
    </source>
</evidence>
<name>A0A832ZWV5_CALS0</name>
<dbReference type="GO" id="GO:0005829">
    <property type="term" value="C:cytosol"/>
    <property type="evidence" value="ECO:0007669"/>
    <property type="project" value="TreeGrafter"/>
</dbReference>
<evidence type="ECO:0000313" key="4">
    <source>
        <dbReference type="EMBL" id="HIQ30338.1"/>
    </source>
</evidence>
<evidence type="ECO:0000256" key="2">
    <source>
        <dbReference type="ARBA" id="ARBA00023235"/>
    </source>
</evidence>
<comment type="similarity">
    <text evidence="1">Belongs to the ribose 5-phosphate isomerase family.</text>
</comment>
<reference evidence="4" key="1">
    <citation type="journal article" date="2020" name="ISME J.">
        <title>Gammaproteobacteria mediating utilization of methyl-, sulfur- and petroleum organic compounds in deep ocean hydrothermal plumes.</title>
        <authorList>
            <person name="Zhou Z."/>
            <person name="Liu Y."/>
            <person name="Pan J."/>
            <person name="Cron B.R."/>
            <person name="Toner B.M."/>
            <person name="Anantharaman K."/>
            <person name="Breier J.A."/>
            <person name="Dick G.J."/>
            <person name="Li M."/>
        </authorList>
    </citation>
    <scope>NUCLEOTIDE SEQUENCE</scope>
    <source>
        <strain evidence="4">SZUA-1515</strain>
    </source>
</reference>
<dbReference type="CDD" id="cd01398">
    <property type="entry name" value="RPI_A"/>
    <property type="match status" value="1"/>
</dbReference>
<dbReference type="Proteomes" id="UP000608579">
    <property type="component" value="Unassembled WGS sequence"/>
</dbReference>
<dbReference type="InterPro" id="IPR004788">
    <property type="entry name" value="Ribose5P_isomerase_type_A"/>
</dbReference>
<evidence type="ECO:0000256" key="1">
    <source>
        <dbReference type="ARBA" id="ARBA00008088"/>
    </source>
</evidence>
<proteinExistence type="inferred from homology"/>
<dbReference type="GO" id="GO:0006014">
    <property type="term" value="P:D-ribose metabolic process"/>
    <property type="evidence" value="ECO:0007669"/>
    <property type="project" value="TreeGrafter"/>
</dbReference>
<dbReference type="GO" id="GO:0004751">
    <property type="term" value="F:ribose-5-phosphate isomerase activity"/>
    <property type="evidence" value="ECO:0007669"/>
    <property type="project" value="UniProtKB-UniRule"/>
</dbReference>